<evidence type="ECO:0000259" key="1">
    <source>
        <dbReference type="Pfam" id="PF05368"/>
    </source>
</evidence>
<reference evidence="2" key="2">
    <citation type="journal article" date="2021" name="Mar. Drugs">
        <title>Genome Reduction and Secondary Metabolism of the Marine Sponge-Associated Cyanobacterium Leptothoe.</title>
        <authorList>
            <person name="Konstantinou D."/>
            <person name="Popin R.V."/>
            <person name="Fewer D.P."/>
            <person name="Sivonen K."/>
            <person name="Gkelis S."/>
        </authorList>
    </citation>
    <scope>NUCLEOTIDE SEQUENCE</scope>
    <source>
        <strain evidence="2">TAU-MAC 1115</strain>
    </source>
</reference>
<dbReference type="PANTHER" id="PTHR43162">
    <property type="match status" value="1"/>
</dbReference>
<dbReference type="Proteomes" id="UP000717364">
    <property type="component" value="Unassembled WGS sequence"/>
</dbReference>
<evidence type="ECO:0000313" key="2">
    <source>
        <dbReference type="EMBL" id="MBT9317704.1"/>
    </source>
</evidence>
<dbReference type="PANTHER" id="PTHR43162:SF1">
    <property type="entry name" value="PRESTALK A DIFFERENTIATION PROTEIN A"/>
    <property type="match status" value="1"/>
</dbReference>
<dbReference type="SUPFAM" id="SSF51735">
    <property type="entry name" value="NAD(P)-binding Rossmann-fold domains"/>
    <property type="match status" value="1"/>
</dbReference>
<dbReference type="Gene3D" id="3.90.25.10">
    <property type="entry name" value="UDP-galactose 4-epimerase, domain 1"/>
    <property type="match status" value="1"/>
</dbReference>
<proteinExistence type="predicted"/>
<dbReference type="Pfam" id="PF05368">
    <property type="entry name" value="NmrA"/>
    <property type="match status" value="1"/>
</dbReference>
<gene>
    <name evidence="2" type="ORF">IXB50_19980</name>
</gene>
<comment type="caution">
    <text evidence="2">The sequence shown here is derived from an EMBL/GenBank/DDBJ whole genome shotgun (WGS) entry which is preliminary data.</text>
</comment>
<accession>A0A947DJK9</accession>
<dbReference type="RefSeq" id="WP_215610769.1">
    <property type="nucleotide sequence ID" value="NZ_JADOES010000056.1"/>
</dbReference>
<dbReference type="InterPro" id="IPR008030">
    <property type="entry name" value="NmrA-like"/>
</dbReference>
<feature type="domain" description="NmrA-like" evidence="1">
    <location>
        <begin position="2"/>
        <end position="236"/>
    </location>
</feature>
<protein>
    <submittedName>
        <fullName evidence="2">NAD(P)H-binding protein</fullName>
    </submittedName>
</protein>
<organism evidence="2 3">
    <name type="scientific">Leptothoe spongobia TAU-MAC 1115</name>
    <dbReference type="NCBI Taxonomy" id="1967444"/>
    <lineage>
        <taxon>Bacteria</taxon>
        <taxon>Bacillati</taxon>
        <taxon>Cyanobacteriota</taxon>
        <taxon>Cyanophyceae</taxon>
        <taxon>Nodosilineales</taxon>
        <taxon>Cymatolegaceae</taxon>
        <taxon>Leptothoe</taxon>
        <taxon>Leptothoe spongobia</taxon>
    </lineage>
</organism>
<reference evidence="2" key="1">
    <citation type="submission" date="2020-11" db="EMBL/GenBank/DDBJ databases">
        <authorList>
            <person name="Konstantinou D."/>
            <person name="Gkelis S."/>
            <person name="Popin R."/>
            <person name="Fewer D."/>
            <person name="Sivonen K."/>
        </authorList>
    </citation>
    <scope>NUCLEOTIDE SEQUENCE</scope>
    <source>
        <strain evidence="2">TAU-MAC 1115</strain>
    </source>
</reference>
<dbReference type="InterPro" id="IPR036291">
    <property type="entry name" value="NAD(P)-bd_dom_sf"/>
</dbReference>
<dbReference type="AlphaFoldDB" id="A0A947DJK9"/>
<dbReference type="InterPro" id="IPR051604">
    <property type="entry name" value="Ergot_Alk_Oxidoreductase"/>
</dbReference>
<evidence type="ECO:0000313" key="3">
    <source>
        <dbReference type="Proteomes" id="UP000717364"/>
    </source>
</evidence>
<name>A0A947DJK9_9CYAN</name>
<sequence length="279" mass="30528">MKILLMGATGNAGTPAVKALQAKGIRPTAAVRDIAKAKAHLGEDLDFVHFDYTDPGTFDSALDGVDRLFLIAPPGSKDPAIVRKIMQVAKDKGVGFILFQSGRTSGSVEGKPLNQIEKDISNNDLNCCILRPAWYMQNFHTWMGTTLEDDEICLPTGKGKIAFIYLQDLGAAIAEILSTDGHGGKNYNLTGAEALDHYQVASIFSEGTGRSIEYKDLSDDDYVKKMIEKGWTEKSAKYCGWLFNRAKNGSEEEMTADLSNLLGRVPKSFLEFVKDEFGS</sequence>
<dbReference type="EMBL" id="JADOES010000056">
    <property type="protein sequence ID" value="MBT9317704.1"/>
    <property type="molecule type" value="Genomic_DNA"/>
</dbReference>
<dbReference type="Gene3D" id="3.40.50.720">
    <property type="entry name" value="NAD(P)-binding Rossmann-like Domain"/>
    <property type="match status" value="1"/>
</dbReference>
<keyword evidence="3" id="KW-1185">Reference proteome</keyword>